<dbReference type="PROSITE" id="PS50082">
    <property type="entry name" value="WD_REPEATS_2"/>
    <property type="match status" value="3"/>
</dbReference>
<gene>
    <name evidence="5" type="ORF">TKK_008231</name>
</gene>
<dbReference type="PANTHER" id="PTHR15574">
    <property type="entry name" value="WD REPEAT DOMAIN-CONTAINING FAMILY"/>
    <property type="match status" value="1"/>
</dbReference>
<dbReference type="PANTHER" id="PTHR15574:SF40">
    <property type="entry name" value="WD AND TETRATRICOPEPTIDE REPEATS PROTEIN 1"/>
    <property type="match status" value="1"/>
</dbReference>
<dbReference type="InterPro" id="IPR011990">
    <property type="entry name" value="TPR-like_helical_dom_sf"/>
</dbReference>
<dbReference type="Proteomes" id="UP001627154">
    <property type="component" value="Unassembled WGS sequence"/>
</dbReference>
<dbReference type="AlphaFoldDB" id="A0ABD2WYP4"/>
<feature type="region of interest" description="Disordered" evidence="4">
    <location>
        <begin position="663"/>
        <end position="685"/>
    </location>
</feature>
<dbReference type="SMART" id="SM00028">
    <property type="entry name" value="TPR"/>
    <property type="match status" value="3"/>
</dbReference>
<name>A0ABD2WYP4_9HYME</name>
<evidence type="ECO:0000256" key="1">
    <source>
        <dbReference type="ARBA" id="ARBA00022574"/>
    </source>
</evidence>
<dbReference type="Pfam" id="PF00400">
    <property type="entry name" value="WD40"/>
    <property type="match status" value="3"/>
</dbReference>
<dbReference type="SUPFAM" id="SSF50978">
    <property type="entry name" value="WD40 repeat-like"/>
    <property type="match status" value="1"/>
</dbReference>
<accession>A0ABD2WYP4</accession>
<dbReference type="InterPro" id="IPR001680">
    <property type="entry name" value="WD40_rpt"/>
</dbReference>
<evidence type="ECO:0000313" key="6">
    <source>
        <dbReference type="Proteomes" id="UP001627154"/>
    </source>
</evidence>
<keyword evidence="1 3" id="KW-0853">WD repeat</keyword>
<sequence length="685" mass="77398">MDLFQKRKPRKGILNLIRQREIQESTTTSINRELKITPNFLKRLGLETELEGHEGCVNCLEWNESGNLLASASDDMNVILWDPFSYKKKLILPTGHGGNIFTVKFMPKSNDSILVTGAGDYKIRVHNISSSDTMLICTCHLGRVKRCATAPGVPFLFWSASEDGIIMQYDLRLPHSCKNTDQRTVLVSLANHTGCFIEAKCVNVNPRRPELIAVGANDAYVRMYDRRMIKLSSRPLSYATNGTSLALGKGDPEDNIPVGCVQYFIAGHLKHRGTCRRFSTTYLTFNDNGDELLVNMGGEQIYLFDINNRNNSKTFIVPVEIGNNVLIFTYLKFIICKYFFILNSDKNNAEQNCDELSVDEINNLVVLEDLSALNISELSSEVEELHQKANKSFEEEQYASAITYYNEAINLCPYSAMLYANRAGTYIRRAWDGDCYAALRDCRATLALDPEHVKAHFRLAKCLFSLNRINEARIVMENFGEKFPEFQNNSSCKELQKDIKEALTLGKPETSKQSNDIRTSDYEKEWREKAFDYKMRLCGHCNTITDIKEANFFGDDGQYIVAGSDDGSFFIWDRCTTNIARVLKGDQRIVNCLQPHPSTCLLATSGIDPVIKLWSPLPEDGSANVLEVENLHEAAMANYVRMNTDHFEVMLFNMGYRIPAQGNNQDDVEGRQSPSGSLPLNCRPS</sequence>
<dbReference type="Pfam" id="PF14559">
    <property type="entry name" value="TPR_19"/>
    <property type="match status" value="1"/>
</dbReference>
<feature type="repeat" description="WD" evidence="3">
    <location>
        <begin position="583"/>
        <end position="615"/>
    </location>
</feature>
<reference evidence="5 6" key="1">
    <citation type="journal article" date="2024" name="bioRxiv">
        <title>A reference genome for Trichogramma kaykai: A tiny desert-dwelling parasitoid wasp with competing sex-ratio distorters.</title>
        <authorList>
            <person name="Culotta J."/>
            <person name="Lindsey A.R."/>
        </authorList>
    </citation>
    <scope>NUCLEOTIDE SEQUENCE [LARGE SCALE GENOMIC DNA]</scope>
    <source>
        <strain evidence="5 6">KSX58</strain>
    </source>
</reference>
<keyword evidence="2" id="KW-0677">Repeat</keyword>
<dbReference type="EMBL" id="JBJJXI010000060">
    <property type="protein sequence ID" value="KAL3397999.1"/>
    <property type="molecule type" value="Genomic_DNA"/>
</dbReference>
<dbReference type="Gene3D" id="2.130.10.10">
    <property type="entry name" value="YVTN repeat-like/Quinoprotein amine dehydrogenase"/>
    <property type="match status" value="2"/>
</dbReference>
<feature type="compositionally biased region" description="Polar residues" evidence="4">
    <location>
        <begin position="672"/>
        <end position="685"/>
    </location>
</feature>
<evidence type="ECO:0008006" key="7">
    <source>
        <dbReference type="Google" id="ProtNLM"/>
    </source>
</evidence>
<keyword evidence="6" id="KW-1185">Reference proteome</keyword>
<feature type="repeat" description="WD" evidence="3">
    <location>
        <begin position="553"/>
        <end position="573"/>
    </location>
</feature>
<organism evidence="5 6">
    <name type="scientific">Trichogramma kaykai</name>
    <dbReference type="NCBI Taxonomy" id="54128"/>
    <lineage>
        <taxon>Eukaryota</taxon>
        <taxon>Metazoa</taxon>
        <taxon>Ecdysozoa</taxon>
        <taxon>Arthropoda</taxon>
        <taxon>Hexapoda</taxon>
        <taxon>Insecta</taxon>
        <taxon>Pterygota</taxon>
        <taxon>Neoptera</taxon>
        <taxon>Endopterygota</taxon>
        <taxon>Hymenoptera</taxon>
        <taxon>Apocrita</taxon>
        <taxon>Proctotrupomorpha</taxon>
        <taxon>Chalcidoidea</taxon>
        <taxon>Trichogrammatidae</taxon>
        <taxon>Trichogramma</taxon>
    </lineage>
</organism>
<dbReference type="SUPFAM" id="SSF48452">
    <property type="entry name" value="TPR-like"/>
    <property type="match status" value="1"/>
</dbReference>
<protein>
    <recommendedName>
        <fullName evidence="7">WD and tetratricopeptide repeats protein 1</fullName>
    </recommendedName>
</protein>
<evidence type="ECO:0000256" key="2">
    <source>
        <dbReference type="ARBA" id="ARBA00022737"/>
    </source>
</evidence>
<dbReference type="InterPro" id="IPR045151">
    <property type="entry name" value="DCAF8"/>
</dbReference>
<dbReference type="Gene3D" id="1.25.40.10">
    <property type="entry name" value="Tetratricopeptide repeat domain"/>
    <property type="match status" value="1"/>
</dbReference>
<proteinExistence type="predicted"/>
<evidence type="ECO:0000256" key="3">
    <source>
        <dbReference type="PROSITE-ProRule" id="PRU00221"/>
    </source>
</evidence>
<dbReference type="InterPro" id="IPR015943">
    <property type="entry name" value="WD40/YVTN_repeat-like_dom_sf"/>
</dbReference>
<dbReference type="SMART" id="SM00320">
    <property type="entry name" value="WD40"/>
    <property type="match status" value="6"/>
</dbReference>
<evidence type="ECO:0000256" key="4">
    <source>
        <dbReference type="SAM" id="MobiDB-lite"/>
    </source>
</evidence>
<dbReference type="InterPro" id="IPR019734">
    <property type="entry name" value="TPR_rpt"/>
</dbReference>
<dbReference type="InterPro" id="IPR036322">
    <property type="entry name" value="WD40_repeat_dom_sf"/>
</dbReference>
<feature type="repeat" description="WD" evidence="3">
    <location>
        <begin position="50"/>
        <end position="82"/>
    </location>
</feature>
<dbReference type="PROSITE" id="PS50294">
    <property type="entry name" value="WD_REPEATS_REGION"/>
    <property type="match status" value="1"/>
</dbReference>
<evidence type="ECO:0000313" key="5">
    <source>
        <dbReference type="EMBL" id="KAL3397999.1"/>
    </source>
</evidence>
<comment type="caution">
    <text evidence="5">The sequence shown here is derived from an EMBL/GenBank/DDBJ whole genome shotgun (WGS) entry which is preliminary data.</text>
</comment>